<dbReference type="PANTHER" id="PTHR37305">
    <property type="entry name" value="INTEGRAL MEMBRANE PROTEIN-RELATED"/>
    <property type="match status" value="1"/>
</dbReference>
<comment type="caution">
    <text evidence="2">The sequence shown here is derived from an EMBL/GenBank/DDBJ whole genome shotgun (WGS) entry which is preliminary data.</text>
</comment>
<evidence type="ECO:0000313" key="3">
    <source>
        <dbReference type="Proteomes" id="UP000184390"/>
    </source>
</evidence>
<feature type="transmembrane region" description="Helical" evidence="1">
    <location>
        <begin position="196"/>
        <end position="217"/>
    </location>
</feature>
<dbReference type="EMBL" id="FQYL01000026">
    <property type="protein sequence ID" value="SHJ31843.1"/>
    <property type="molecule type" value="Genomic_DNA"/>
</dbReference>
<accession>A0ABY1IKT0</accession>
<protein>
    <submittedName>
        <fullName evidence="2">ABC-2 type transport system permease protein</fullName>
    </submittedName>
</protein>
<feature type="transmembrane region" description="Helical" evidence="1">
    <location>
        <begin position="126"/>
        <end position="147"/>
    </location>
</feature>
<keyword evidence="1" id="KW-0812">Transmembrane</keyword>
<dbReference type="Proteomes" id="UP000184390">
    <property type="component" value="Unassembled WGS sequence"/>
</dbReference>
<sequence>MTALTAPGAARRATRAPRINGRQTFGRALHSEWIKLRSLRSTWVTSAITMSITVLFGAGITIAFGKSSDPELAAEAADGIINGTPFGQIAVAVLAALIITGEYASGQIRSTLTATPHRSQVFAAKALVTAIFTFLLGAVSVLLAWAISAPFIGDHAVPLTDAEYAGYIWGAGLGFAAIALMSLALGFIFRSTAGAISLVVVLLFVITIPFSLLSARFEWAQNVAETLPTNAVIALTDPFSRTASWNGFLEHWQGVLVSCAWFVIPMIIAYAVFSRRDA</sequence>
<organism evidence="2 3">
    <name type="scientific">Actinomyces denticolens</name>
    <dbReference type="NCBI Taxonomy" id="52767"/>
    <lineage>
        <taxon>Bacteria</taxon>
        <taxon>Bacillati</taxon>
        <taxon>Actinomycetota</taxon>
        <taxon>Actinomycetes</taxon>
        <taxon>Actinomycetales</taxon>
        <taxon>Actinomycetaceae</taxon>
        <taxon>Actinomyces</taxon>
    </lineage>
</organism>
<reference evidence="2 3" key="1">
    <citation type="submission" date="2016-11" db="EMBL/GenBank/DDBJ databases">
        <authorList>
            <person name="Varghese N."/>
            <person name="Submissions S."/>
        </authorList>
    </citation>
    <scope>NUCLEOTIDE SEQUENCE [LARGE SCALE GENOMIC DNA]</scope>
    <source>
        <strain evidence="2 3">PA</strain>
    </source>
</reference>
<evidence type="ECO:0000256" key="1">
    <source>
        <dbReference type="SAM" id="Phobius"/>
    </source>
</evidence>
<keyword evidence="3" id="KW-1185">Reference proteome</keyword>
<gene>
    <name evidence="2" type="ORF">SAMN05216246_1262</name>
</gene>
<proteinExistence type="predicted"/>
<dbReference type="Pfam" id="PF12679">
    <property type="entry name" value="ABC2_membrane_2"/>
    <property type="match status" value="1"/>
</dbReference>
<name>A0ABY1IKT0_9ACTO</name>
<feature type="transmembrane region" description="Helical" evidence="1">
    <location>
        <begin position="167"/>
        <end position="189"/>
    </location>
</feature>
<dbReference type="RefSeq" id="WP_073454617.1">
    <property type="nucleotide sequence ID" value="NZ_FQYL01000026.1"/>
</dbReference>
<evidence type="ECO:0000313" key="2">
    <source>
        <dbReference type="EMBL" id="SHJ31843.1"/>
    </source>
</evidence>
<keyword evidence="1" id="KW-0472">Membrane</keyword>
<feature type="transmembrane region" description="Helical" evidence="1">
    <location>
        <begin position="252"/>
        <end position="273"/>
    </location>
</feature>
<keyword evidence="1" id="KW-1133">Transmembrane helix</keyword>
<feature type="transmembrane region" description="Helical" evidence="1">
    <location>
        <begin position="85"/>
        <end position="105"/>
    </location>
</feature>
<feature type="transmembrane region" description="Helical" evidence="1">
    <location>
        <begin position="43"/>
        <end position="65"/>
    </location>
</feature>
<dbReference type="PANTHER" id="PTHR37305:SF1">
    <property type="entry name" value="MEMBRANE PROTEIN"/>
    <property type="match status" value="1"/>
</dbReference>